<evidence type="ECO:0000313" key="2">
    <source>
        <dbReference type="Proteomes" id="UP000276215"/>
    </source>
</evidence>
<dbReference type="STRING" id="1336337.A0A3N4JSP1"/>
<sequence length="243" mass="26840">MAQRCQPSGKEITARLDTIVPYTKYCPESHSSICRLKMREVEVESLRAKYLRLPDDDGVELRDGSKIKLVGPDLGILVAKREHKSPVLERHNQRLQRQGQREFSLKASIGLSRLDWAVFESCESRVLGNRLGPTDIFTNEEQVSVSGDLESGATVFKIGRSTTQTEEVAIISSVGASESSYFASDGDSGSLVINMTAPFEVAGLVVAKNESEIPRWVAVTPLWAILEDVKNTTGMEVQFCSDF</sequence>
<reference evidence="1 2" key="1">
    <citation type="journal article" date="2018" name="Nat. Ecol. Evol.">
        <title>Pezizomycetes genomes reveal the molecular basis of ectomycorrhizal truffle lifestyle.</title>
        <authorList>
            <person name="Murat C."/>
            <person name="Payen T."/>
            <person name="Noel B."/>
            <person name="Kuo A."/>
            <person name="Morin E."/>
            <person name="Chen J."/>
            <person name="Kohler A."/>
            <person name="Krizsan K."/>
            <person name="Balestrini R."/>
            <person name="Da Silva C."/>
            <person name="Montanini B."/>
            <person name="Hainaut M."/>
            <person name="Levati E."/>
            <person name="Barry K.W."/>
            <person name="Belfiori B."/>
            <person name="Cichocki N."/>
            <person name="Clum A."/>
            <person name="Dockter R.B."/>
            <person name="Fauchery L."/>
            <person name="Guy J."/>
            <person name="Iotti M."/>
            <person name="Le Tacon F."/>
            <person name="Lindquist E.A."/>
            <person name="Lipzen A."/>
            <person name="Malagnac F."/>
            <person name="Mello A."/>
            <person name="Molinier V."/>
            <person name="Miyauchi S."/>
            <person name="Poulain J."/>
            <person name="Riccioni C."/>
            <person name="Rubini A."/>
            <person name="Sitrit Y."/>
            <person name="Splivallo R."/>
            <person name="Traeger S."/>
            <person name="Wang M."/>
            <person name="Zifcakova L."/>
            <person name="Wipf D."/>
            <person name="Zambonelli A."/>
            <person name="Paolocci F."/>
            <person name="Nowrousian M."/>
            <person name="Ottonello S."/>
            <person name="Baldrian P."/>
            <person name="Spatafora J.W."/>
            <person name="Henrissat B."/>
            <person name="Nagy L.G."/>
            <person name="Aury J.M."/>
            <person name="Wincker P."/>
            <person name="Grigoriev I.V."/>
            <person name="Bonfante P."/>
            <person name="Martin F.M."/>
        </authorList>
    </citation>
    <scope>NUCLEOTIDE SEQUENCE [LARGE SCALE GENOMIC DNA]</scope>
    <source>
        <strain evidence="1 2">120613-1</strain>
    </source>
</reference>
<accession>A0A3N4JSP1</accession>
<organism evidence="1 2">
    <name type="scientific">Choiromyces venosus 120613-1</name>
    <dbReference type="NCBI Taxonomy" id="1336337"/>
    <lineage>
        <taxon>Eukaryota</taxon>
        <taxon>Fungi</taxon>
        <taxon>Dikarya</taxon>
        <taxon>Ascomycota</taxon>
        <taxon>Pezizomycotina</taxon>
        <taxon>Pezizomycetes</taxon>
        <taxon>Pezizales</taxon>
        <taxon>Tuberaceae</taxon>
        <taxon>Choiromyces</taxon>
    </lineage>
</organism>
<name>A0A3N4JSP1_9PEZI</name>
<dbReference type="AlphaFoldDB" id="A0A3N4JSP1"/>
<dbReference type="EMBL" id="ML120411">
    <property type="protein sequence ID" value="RPA96774.1"/>
    <property type="molecule type" value="Genomic_DNA"/>
</dbReference>
<evidence type="ECO:0000313" key="1">
    <source>
        <dbReference type="EMBL" id="RPA96774.1"/>
    </source>
</evidence>
<gene>
    <name evidence="1" type="ORF">L873DRAFT_1829253</name>
</gene>
<proteinExistence type="predicted"/>
<dbReference type="OrthoDB" id="10409715at2759"/>
<keyword evidence="2" id="KW-1185">Reference proteome</keyword>
<protein>
    <submittedName>
        <fullName evidence="1">Uncharacterized protein</fullName>
    </submittedName>
</protein>
<dbReference type="Proteomes" id="UP000276215">
    <property type="component" value="Unassembled WGS sequence"/>
</dbReference>